<gene>
    <name evidence="2" type="ORF">SG35_014515</name>
</gene>
<proteinExistence type="predicted"/>
<evidence type="ECO:0000313" key="2">
    <source>
        <dbReference type="EMBL" id="WDD96595.1"/>
    </source>
</evidence>
<dbReference type="SUPFAM" id="SSF69635">
    <property type="entry name" value="Type III secretory system chaperone-like"/>
    <property type="match status" value="1"/>
</dbReference>
<dbReference type="CDD" id="cd17034">
    <property type="entry name" value="T3SC_IA_ShcO1-like"/>
    <property type="match status" value="1"/>
</dbReference>
<dbReference type="EMBL" id="CP059735">
    <property type="protein sequence ID" value="WDD96595.1"/>
    <property type="molecule type" value="Genomic_DNA"/>
</dbReference>
<dbReference type="AlphaFoldDB" id="A0AAF0C1B6"/>
<name>A0AAF0C1B6_9GAMM</name>
<organism evidence="2 3">
    <name type="scientific">Thalassomonas actiniarum</name>
    <dbReference type="NCBI Taxonomy" id="485447"/>
    <lineage>
        <taxon>Bacteria</taxon>
        <taxon>Pseudomonadati</taxon>
        <taxon>Pseudomonadota</taxon>
        <taxon>Gammaproteobacteria</taxon>
        <taxon>Alteromonadales</taxon>
        <taxon>Colwelliaceae</taxon>
        <taxon>Thalassomonas</taxon>
    </lineage>
</organism>
<sequence length="155" mass="17635">MSYENHQLQHWLNELGTEFDTQFTLTNEGSCMLQAGKKTSFALFADELNEGYSISCHLLDLPDQEREQLLSHALSLNMYQLETKGAAIALDETVGALFLCFTETFDKREYQDFKNILDNFIDKAEQLKKELKSNVNKAVGNIEDDGNAMLGMLRL</sequence>
<dbReference type="KEGG" id="tact:SG35_014515"/>
<feature type="coiled-coil region" evidence="1">
    <location>
        <begin position="110"/>
        <end position="141"/>
    </location>
</feature>
<evidence type="ECO:0000256" key="1">
    <source>
        <dbReference type="SAM" id="Coils"/>
    </source>
</evidence>
<dbReference type="RefSeq" id="WP_044834542.1">
    <property type="nucleotide sequence ID" value="NZ_CP059735.1"/>
</dbReference>
<dbReference type="Proteomes" id="UP000032568">
    <property type="component" value="Chromosome"/>
</dbReference>
<dbReference type="InterPro" id="IPR010261">
    <property type="entry name" value="Tir_chaperone"/>
</dbReference>
<evidence type="ECO:0000313" key="3">
    <source>
        <dbReference type="Proteomes" id="UP000032568"/>
    </source>
</evidence>
<dbReference type="GO" id="GO:0030254">
    <property type="term" value="P:protein secretion by the type III secretion system"/>
    <property type="evidence" value="ECO:0007669"/>
    <property type="project" value="InterPro"/>
</dbReference>
<protein>
    <submittedName>
        <fullName evidence="2">Type III secretion system chaperone</fullName>
    </submittedName>
</protein>
<dbReference type="Pfam" id="PF05932">
    <property type="entry name" value="CesT"/>
    <property type="match status" value="1"/>
</dbReference>
<reference evidence="2 3" key="1">
    <citation type="journal article" date="2015" name="Genome Announc.">
        <title>Draft Genome Sequences of Marine Isolates of Thalassomonas viridans and Thalassomonas actiniarum.</title>
        <authorList>
            <person name="Olonade I."/>
            <person name="van Zyl L.J."/>
            <person name="Trindade M."/>
        </authorList>
    </citation>
    <scope>NUCLEOTIDE SEQUENCE [LARGE SCALE GENOMIC DNA]</scope>
    <source>
        <strain evidence="2 3">A5K-106</strain>
    </source>
</reference>
<reference evidence="2 3" key="2">
    <citation type="journal article" date="2022" name="Mar. Drugs">
        <title>Bioassay-Guided Fractionation Leads to the Detection of Cholic Acid Generated by the Rare Thalassomonas sp.</title>
        <authorList>
            <person name="Pheiffer F."/>
            <person name="Schneider Y.K."/>
            <person name="Hansen E.H."/>
            <person name="Andersen J.H."/>
            <person name="Isaksson J."/>
            <person name="Busche T."/>
            <person name="R C."/>
            <person name="Kalinowski J."/>
            <person name="Zyl L.V."/>
            <person name="Trindade M."/>
        </authorList>
    </citation>
    <scope>NUCLEOTIDE SEQUENCE [LARGE SCALE GENOMIC DNA]</scope>
    <source>
        <strain evidence="2 3">A5K-106</strain>
    </source>
</reference>
<accession>A0AAF0C1B6</accession>
<keyword evidence="1" id="KW-0175">Coiled coil</keyword>
<dbReference type="Gene3D" id="3.30.1460.10">
    <property type="match status" value="1"/>
</dbReference>
<keyword evidence="3" id="KW-1185">Reference proteome</keyword>